<sequence length="155" mass="17012">MVHGYGNDISWTFQATPIFLAQNGFASFALDLQGHGLSQGLKAYVPNVDLLVDDCISFFNCVLTQDPTLQNLPRFLYDLGNPLRPPLRVESSVWSMAMAMTLAGLFKPPQSSLPKTGLPPLPLIYRAMASPKASRPMSPMLTFLLMTASRSSTVY</sequence>
<dbReference type="Pfam" id="PF12146">
    <property type="entry name" value="Hydrolase_4"/>
    <property type="match status" value="1"/>
</dbReference>
<dbReference type="EMBL" id="OU503037">
    <property type="protein sequence ID" value="CAI9756494.1"/>
    <property type="molecule type" value="Genomic_DNA"/>
</dbReference>
<dbReference type="InterPro" id="IPR051044">
    <property type="entry name" value="MAG_DAG_Lipase"/>
</dbReference>
<dbReference type="PANTHER" id="PTHR11614">
    <property type="entry name" value="PHOSPHOLIPASE-RELATED"/>
    <property type="match status" value="1"/>
</dbReference>
<accession>A0AAD1YS05</accession>
<name>A0AAD1YS05_9LAMI</name>
<evidence type="ECO:0000259" key="1">
    <source>
        <dbReference type="Pfam" id="PF12146"/>
    </source>
</evidence>
<feature type="domain" description="Serine aminopeptidase S33" evidence="1">
    <location>
        <begin position="2"/>
        <end position="76"/>
    </location>
</feature>
<dbReference type="SUPFAM" id="SSF53474">
    <property type="entry name" value="alpha/beta-Hydrolases"/>
    <property type="match status" value="1"/>
</dbReference>
<dbReference type="Proteomes" id="UP000834106">
    <property type="component" value="Chromosome 2"/>
</dbReference>
<keyword evidence="3" id="KW-1185">Reference proteome</keyword>
<dbReference type="InterPro" id="IPR022742">
    <property type="entry name" value="Hydrolase_4"/>
</dbReference>
<proteinExistence type="predicted"/>
<protein>
    <recommendedName>
        <fullName evidence="1">Serine aminopeptidase S33 domain-containing protein</fullName>
    </recommendedName>
</protein>
<dbReference type="InterPro" id="IPR029058">
    <property type="entry name" value="AB_hydrolase_fold"/>
</dbReference>
<organism evidence="2 3">
    <name type="scientific">Fraxinus pennsylvanica</name>
    <dbReference type="NCBI Taxonomy" id="56036"/>
    <lineage>
        <taxon>Eukaryota</taxon>
        <taxon>Viridiplantae</taxon>
        <taxon>Streptophyta</taxon>
        <taxon>Embryophyta</taxon>
        <taxon>Tracheophyta</taxon>
        <taxon>Spermatophyta</taxon>
        <taxon>Magnoliopsida</taxon>
        <taxon>eudicotyledons</taxon>
        <taxon>Gunneridae</taxon>
        <taxon>Pentapetalae</taxon>
        <taxon>asterids</taxon>
        <taxon>lamiids</taxon>
        <taxon>Lamiales</taxon>
        <taxon>Oleaceae</taxon>
        <taxon>Oleeae</taxon>
        <taxon>Fraxinus</taxon>
    </lineage>
</organism>
<reference evidence="2" key="1">
    <citation type="submission" date="2023-05" db="EMBL/GenBank/DDBJ databases">
        <authorList>
            <person name="Huff M."/>
        </authorList>
    </citation>
    <scope>NUCLEOTIDE SEQUENCE</scope>
</reference>
<evidence type="ECO:0000313" key="2">
    <source>
        <dbReference type="EMBL" id="CAI9756494.1"/>
    </source>
</evidence>
<gene>
    <name evidence="2" type="ORF">FPE_LOCUS3924</name>
</gene>
<dbReference type="Gene3D" id="3.40.50.1820">
    <property type="entry name" value="alpha/beta hydrolase"/>
    <property type="match status" value="1"/>
</dbReference>
<dbReference type="AlphaFoldDB" id="A0AAD1YS05"/>
<evidence type="ECO:0000313" key="3">
    <source>
        <dbReference type="Proteomes" id="UP000834106"/>
    </source>
</evidence>